<name>A0A9Q9IAG4_9ACTN</name>
<protein>
    <submittedName>
        <fullName evidence="2">Uncharacterized protein</fullName>
    </submittedName>
</protein>
<keyword evidence="1" id="KW-1133">Transmembrane helix</keyword>
<feature type="transmembrane region" description="Helical" evidence="1">
    <location>
        <begin position="97"/>
        <end position="114"/>
    </location>
</feature>
<feature type="transmembrane region" description="Helical" evidence="1">
    <location>
        <begin position="37"/>
        <end position="55"/>
    </location>
</feature>
<evidence type="ECO:0000313" key="3">
    <source>
        <dbReference type="Proteomes" id="UP001058003"/>
    </source>
</evidence>
<dbReference type="OrthoDB" id="9873096at2"/>
<feature type="transmembrane region" description="Helical" evidence="1">
    <location>
        <begin position="151"/>
        <end position="169"/>
    </location>
</feature>
<evidence type="ECO:0000313" key="2">
    <source>
        <dbReference type="EMBL" id="UWZ50825.1"/>
    </source>
</evidence>
<keyword evidence="3" id="KW-1185">Reference proteome</keyword>
<accession>A0A9Q9IAG4</accession>
<gene>
    <name evidence="2" type="ORF">Daura_28885</name>
</gene>
<dbReference type="Proteomes" id="UP001058003">
    <property type="component" value="Chromosome"/>
</dbReference>
<dbReference type="EMBL" id="CP073767">
    <property type="protein sequence ID" value="UWZ50825.1"/>
    <property type="molecule type" value="Genomic_DNA"/>
</dbReference>
<evidence type="ECO:0000256" key="1">
    <source>
        <dbReference type="SAM" id="Phobius"/>
    </source>
</evidence>
<dbReference type="KEGG" id="daur:Daura_28885"/>
<reference evidence="2" key="1">
    <citation type="submission" date="2021-04" db="EMBL/GenBank/DDBJ databases">
        <title>Dactylosporangium aurantiacum NRRL B-8018 full assembly.</title>
        <authorList>
            <person name="Hartkoorn R.C."/>
            <person name="Beaudoing E."/>
            <person name="Hot D."/>
        </authorList>
    </citation>
    <scope>NUCLEOTIDE SEQUENCE</scope>
    <source>
        <strain evidence="2">NRRL B-8018</strain>
    </source>
</reference>
<organism evidence="2 3">
    <name type="scientific">Dactylosporangium aurantiacum</name>
    <dbReference type="NCBI Taxonomy" id="35754"/>
    <lineage>
        <taxon>Bacteria</taxon>
        <taxon>Bacillati</taxon>
        <taxon>Actinomycetota</taxon>
        <taxon>Actinomycetes</taxon>
        <taxon>Micromonosporales</taxon>
        <taxon>Micromonosporaceae</taxon>
        <taxon>Dactylosporangium</taxon>
    </lineage>
</organism>
<dbReference type="RefSeq" id="WP_156089365.1">
    <property type="nucleotide sequence ID" value="NZ_CP073767.1"/>
</dbReference>
<sequence length="194" mass="20470">MKWASRVAVAGAVVQIVYGLLACVFRYPTITDRPFELLWALVNLAMIANIAVWLATRVASPVLAAIGGGLAVVGHLLRAGISLFLAFQPDAEVDTPIVATVMLMFLGMALIGIATVRAKRLTGRPAWAPLLVLAGGIVAAPFYSFDKVVHFILLGLLWGSTWLYLAAVGRRNLNSRGHRQAAVGAAAPAASEVG</sequence>
<feature type="transmembrane region" description="Helical" evidence="1">
    <location>
        <begin position="126"/>
        <end position="145"/>
    </location>
</feature>
<keyword evidence="1" id="KW-0472">Membrane</keyword>
<dbReference type="PROSITE" id="PS51257">
    <property type="entry name" value="PROKAR_LIPOPROTEIN"/>
    <property type="match status" value="1"/>
</dbReference>
<feature type="transmembrane region" description="Helical" evidence="1">
    <location>
        <begin position="7"/>
        <end position="25"/>
    </location>
</feature>
<proteinExistence type="predicted"/>
<keyword evidence="1" id="KW-0812">Transmembrane</keyword>
<dbReference type="AlphaFoldDB" id="A0A9Q9IAG4"/>
<feature type="transmembrane region" description="Helical" evidence="1">
    <location>
        <begin position="62"/>
        <end position="85"/>
    </location>
</feature>